<dbReference type="EMBL" id="CP069105">
    <property type="protein sequence ID" value="QSS55077.1"/>
    <property type="molecule type" value="Genomic_DNA"/>
</dbReference>
<sequence length="102" mass="11850">MNSALSKIILPRVEAKTIQGRKRMRRAGSTVNEKFRQASPLHLRNEKRQRGKENERKEMMRGRKNERKLTGHCESSSILNGTIRMSNIHFSLYLRRMGANAV</sequence>
<protein>
    <submittedName>
        <fullName evidence="2">Uncharacterized protein</fullName>
    </submittedName>
</protein>
<dbReference type="AlphaFoldDB" id="A0A8A1LSW4"/>
<accession>A0A8A1LSW4</accession>
<dbReference type="Proteomes" id="UP000663419">
    <property type="component" value="Chromosome 4"/>
</dbReference>
<dbReference type="VEuPathDB" id="FungiDB:I7I53_02851"/>
<reference evidence="2" key="1">
    <citation type="submission" date="2021-01" db="EMBL/GenBank/DDBJ databases">
        <title>Chromosome-level genome assembly of a human fungal pathogen reveals clustering of transcriptionally co-regulated genes.</title>
        <authorList>
            <person name="Voorhies M."/>
            <person name="Cohen S."/>
            <person name="Shea T.P."/>
            <person name="Petrus S."/>
            <person name="Munoz J.F."/>
            <person name="Poplawski S."/>
            <person name="Goldman W.E."/>
            <person name="Michael T."/>
            <person name="Cuomo C.A."/>
            <person name="Sil A."/>
            <person name="Beyhan S."/>
        </authorList>
    </citation>
    <scope>NUCLEOTIDE SEQUENCE</scope>
    <source>
        <strain evidence="2">H88</strain>
    </source>
</reference>
<feature type="compositionally biased region" description="Basic and acidic residues" evidence="1">
    <location>
        <begin position="45"/>
        <end position="71"/>
    </location>
</feature>
<proteinExistence type="predicted"/>
<gene>
    <name evidence="2" type="ORF">I7I53_02851</name>
</gene>
<evidence type="ECO:0000313" key="3">
    <source>
        <dbReference type="Proteomes" id="UP000663419"/>
    </source>
</evidence>
<evidence type="ECO:0000313" key="2">
    <source>
        <dbReference type="EMBL" id="QSS55077.1"/>
    </source>
</evidence>
<feature type="region of interest" description="Disordered" evidence="1">
    <location>
        <begin position="45"/>
        <end position="73"/>
    </location>
</feature>
<name>A0A8A1LSW4_AJEC8</name>
<evidence type="ECO:0000256" key="1">
    <source>
        <dbReference type="SAM" id="MobiDB-lite"/>
    </source>
</evidence>
<organism evidence="2 3">
    <name type="scientific">Ajellomyces capsulatus (strain H88)</name>
    <name type="common">Darling's disease fungus</name>
    <name type="synonym">Histoplasma capsulatum</name>
    <dbReference type="NCBI Taxonomy" id="544711"/>
    <lineage>
        <taxon>Eukaryota</taxon>
        <taxon>Fungi</taxon>
        <taxon>Dikarya</taxon>
        <taxon>Ascomycota</taxon>
        <taxon>Pezizomycotina</taxon>
        <taxon>Eurotiomycetes</taxon>
        <taxon>Eurotiomycetidae</taxon>
        <taxon>Onygenales</taxon>
        <taxon>Ajellomycetaceae</taxon>
        <taxon>Histoplasma</taxon>
    </lineage>
</organism>